<sequence>MKDQSTRSNAFSASIPKNISGILFFLAYCMEWRSIEALSLPSLPFTKPVCSSDISLGMILLNRLAINLAQIFISTFNKEIGL</sequence>
<evidence type="ECO:0000313" key="2">
    <source>
        <dbReference type="Proteomes" id="UP000770717"/>
    </source>
</evidence>
<dbReference type="AlphaFoldDB" id="A0A8J6E8W8"/>
<reference evidence="1" key="1">
    <citation type="thesis" date="2020" institute="ProQuest LLC" country="789 East Eisenhower Parkway, Ann Arbor, MI, USA">
        <title>Comparative Genomics and Chromosome Evolution.</title>
        <authorList>
            <person name="Mudd A.B."/>
        </authorList>
    </citation>
    <scope>NUCLEOTIDE SEQUENCE</scope>
    <source>
        <strain evidence="1">HN-11 Male</strain>
        <tissue evidence="1">Kidney and liver</tissue>
    </source>
</reference>
<accession>A0A8J6E8W8</accession>
<gene>
    <name evidence="1" type="ORF">GDO78_020156</name>
</gene>
<comment type="caution">
    <text evidence="1">The sequence shown here is derived from an EMBL/GenBank/DDBJ whole genome shotgun (WGS) entry which is preliminary data.</text>
</comment>
<organism evidence="1 2">
    <name type="scientific">Eleutherodactylus coqui</name>
    <name type="common">Puerto Rican coqui</name>
    <dbReference type="NCBI Taxonomy" id="57060"/>
    <lineage>
        <taxon>Eukaryota</taxon>
        <taxon>Metazoa</taxon>
        <taxon>Chordata</taxon>
        <taxon>Craniata</taxon>
        <taxon>Vertebrata</taxon>
        <taxon>Euteleostomi</taxon>
        <taxon>Amphibia</taxon>
        <taxon>Batrachia</taxon>
        <taxon>Anura</taxon>
        <taxon>Neobatrachia</taxon>
        <taxon>Hyloidea</taxon>
        <taxon>Eleutherodactylidae</taxon>
        <taxon>Eleutherodactylinae</taxon>
        <taxon>Eleutherodactylus</taxon>
        <taxon>Eleutherodactylus</taxon>
    </lineage>
</organism>
<evidence type="ECO:0000313" key="1">
    <source>
        <dbReference type="EMBL" id="KAG9464307.1"/>
    </source>
</evidence>
<name>A0A8J6E8W8_ELECQ</name>
<dbReference type="EMBL" id="WNTK01004695">
    <property type="protein sequence ID" value="KAG9464307.1"/>
    <property type="molecule type" value="Genomic_DNA"/>
</dbReference>
<keyword evidence="2" id="KW-1185">Reference proteome</keyword>
<dbReference type="Proteomes" id="UP000770717">
    <property type="component" value="Unassembled WGS sequence"/>
</dbReference>
<proteinExistence type="predicted"/>
<protein>
    <submittedName>
        <fullName evidence="1">Uncharacterized protein</fullName>
    </submittedName>
</protein>